<dbReference type="AlphaFoldDB" id="A0A4Y8CZI4"/>
<proteinExistence type="predicted"/>
<organism evidence="2 3">
    <name type="scientific">Botryotinia calthae</name>
    <dbReference type="NCBI Taxonomy" id="38488"/>
    <lineage>
        <taxon>Eukaryota</taxon>
        <taxon>Fungi</taxon>
        <taxon>Dikarya</taxon>
        <taxon>Ascomycota</taxon>
        <taxon>Pezizomycotina</taxon>
        <taxon>Leotiomycetes</taxon>
        <taxon>Helotiales</taxon>
        <taxon>Sclerotiniaceae</taxon>
        <taxon>Botryotinia</taxon>
    </lineage>
</organism>
<feature type="region of interest" description="Disordered" evidence="1">
    <location>
        <begin position="1"/>
        <end position="67"/>
    </location>
</feature>
<protein>
    <submittedName>
        <fullName evidence="2">Uncharacterized protein</fullName>
    </submittedName>
</protein>
<feature type="compositionally biased region" description="Basic and acidic residues" evidence="1">
    <location>
        <begin position="43"/>
        <end position="67"/>
    </location>
</feature>
<reference evidence="2 3" key="1">
    <citation type="submission" date="2017-11" db="EMBL/GenBank/DDBJ databases">
        <title>Comparative genomics of Botrytis spp.</title>
        <authorList>
            <person name="Valero-Jimenez C.A."/>
            <person name="Tapia P."/>
            <person name="Veloso J."/>
            <person name="Silva-Moreno E."/>
            <person name="Staats M."/>
            <person name="Valdes J.H."/>
            <person name="Van Kan J.A.L."/>
        </authorList>
    </citation>
    <scope>NUCLEOTIDE SEQUENCE [LARGE SCALE GENOMIC DNA]</scope>
    <source>
        <strain evidence="2 3">MUCL2830</strain>
    </source>
</reference>
<evidence type="ECO:0000313" key="2">
    <source>
        <dbReference type="EMBL" id="TEY57709.1"/>
    </source>
</evidence>
<dbReference type="EMBL" id="PHWZ01000207">
    <property type="protein sequence ID" value="TEY57709.1"/>
    <property type="molecule type" value="Genomic_DNA"/>
</dbReference>
<feature type="compositionally biased region" description="Basic and acidic residues" evidence="1">
    <location>
        <begin position="12"/>
        <end position="24"/>
    </location>
</feature>
<gene>
    <name evidence="2" type="ORF">BOTCAL_0207g00010</name>
</gene>
<evidence type="ECO:0000256" key="1">
    <source>
        <dbReference type="SAM" id="MobiDB-lite"/>
    </source>
</evidence>
<sequence>MSPPSVKGVRGRRPESNRKPEKAGRSRSSNPDSGRSPSNNRVAESRERENKKYLSSETDKSTKDDRIEALEDEVEQYKDKGKYVSSLIPTGSEAAKSKDQNKITIFKCHRKSYLRYQIRAEKNLLKCLTELNKPTYELAKEIQSHEEQYKKL</sequence>
<feature type="compositionally biased region" description="Polar residues" evidence="1">
    <location>
        <begin position="26"/>
        <end position="42"/>
    </location>
</feature>
<evidence type="ECO:0000313" key="3">
    <source>
        <dbReference type="Proteomes" id="UP000297299"/>
    </source>
</evidence>
<name>A0A4Y8CZI4_9HELO</name>
<dbReference type="Proteomes" id="UP000297299">
    <property type="component" value="Unassembled WGS sequence"/>
</dbReference>
<comment type="caution">
    <text evidence="2">The sequence shown here is derived from an EMBL/GenBank/DDBJ whole genome shotgun (WGS) entry which is preliminary data.</text>
</comment>
<accession>A0A4Y8CZI4</accession>
<keyword evidence="3" id="KW-1185">Reference proteome</keyword>